<organism evidence="16 17">
    <name type="scientific">[Emmonsia] crescens</name>
    <dbReference type="NCBI Taxonomy" id="73230"/>
    <lineage>
        <taxon>Eukaryota</taxon>
        <taxon>Fungi</taxon>
        <taxon>Dikarya</taxon>
        <taxon>Ascomycota</taxon>
        <taxon>Pezizomycotina</taxon>
        <taxon>Eurotiomycetes</taxon>
        <taxon>Eurotiomycetidae</taxon>
        <taxon>Onygenales</taxon>
        <taxon>Ajellomycetaceae</taxon>
        <taxon>Emergomyces</taxon>
    </lineage>
</organism>
<keyword evidence="3" id="KW-0597">Phosphoprotein</keyword>
<dbReference type="EMBL" id="LCZI01000383">
    <property type="protein sequence ID" value="KKZ66827.1"/>
    <property type="molecule type" value="Genomic_DNA"/>
</dbReference>
<dbReference type="GO" id="GO:0005634">
    <property type="term" value="C:nucleus"/>
    <property type="evidence" value="ECO:0007669"/>
    <property type="project" value="TreeGrafter"/>
</dbReference>
<dbReference type="GO" id="GO:0048254">
    <property type="term" value="P:snoRNA localization"/>
    <property type="evidence" value="ECO:0007669"/>
    <property type="project" value="TreeGrafter"/>
</dbReference>
<feature type="region of interest" description="Disordered" evidence="14">
    <location>
        <begin position="396"/>
        <end position="430"/>
    </location>
</feature>
<feature type="compositionally biased region" description="Basic and acidic residues" evidence="14">
    <location>
        <begin position="92"/>
        <end position="101"/>
    </location>
</feature>
<evidence type="ECO:0000256" key="3">
    <source>
        <dbReference type="ARBA" id="ARBA00022553"/>
    </source>
</evidence>
<dbReference type="InterPro" id="IPR007529">
    <property type="entry name" value="Znf_HIT"/>
</dbReference>
<keyword evidence="6" id="KW-0862">Zinc</keyword>
<keyword evidence="4" id="KW-0479">Metal-binding</keyword>
<evidence type="ECO:0000256" key="8">
    <source>
        <dbReference type="ARBA" id="ARBA00049598"/>
    </source>
</evidence>
<dbReference type="Pfam" id="PF04438">
    <property type="entry name" value="zf-HIT"/>
    <property type="match status" value="1"/>
</dbReference>
<evidence type="ECO:0000313" key="16">
    <source>
        <dbReference type="EMBL" id="KKZ66827.1"/>
    </source>
</evidence>
<dbReference type="Gene3D" id="3.30.60.190">
    <property type="match status" value="1"/>
</dbReference>
<feature type="domain" description="HIT-type" evidence="15">
    <location>
        <begin position="13"/>
        <end position="47"/>
    </location>
</feature>
<dbReference type="PANTHER" id="PTHR13483:SF11">
    <property type="entry name" value="ZINC FINGER HIT DOMAIN-CONTAINING PROTEIN 3"/>
    <property type="match status" value="1"/>
</dbReference>
<evidence type="ECO:0000259" key="15">
    <source>
        <dbReference type="PROSITE" id="PS51083"/>
    </source>
</evidence>
<feature type="compositionally biased region" description="Polar residues" evidence="14">
    <location>
        <begin position="239"/>
        <end position="248"/>
    </location>
</feature>
<evidence type="ECO:0000256" key="7">
    <source>
        <dbReference type="ARBA" id="ARBA00022843"/>
    </source>
</evidence>
<reference evidence="17" key="1">
    <citation type="journal article" date="2015" name="PLoS Genet.">
        <title>The dynamic genome and transcriptome of the human fungal pathogen Blastomyces and close relative Emmonsia.</title>
        <authorList>
            <person name="Munoz J.F."/>
            <person name="Gauthier G.M."/>
            <person name="Desjardins C.A."/>
            <person name="Gallo J.E."/>
            <person name="Holder J."/>
            <person name="Sullivan T.D."/>
            <person name="Marty A.J."/>
            <person name="Carmen J.C."/>
            <person name="Chen Z."/>
            <person name="Ding L."/>
            <person name="Gujja S."/>
            <person name="Magrini V."/>
            <person name="Misas E."/>
            <person name="Mitreva M."/>
            <person name="Priest M."/>
            <person name="Saif S."/>
            <person name="Whiston E.A."/>
            <person name="Young S."/>
            <person name="Zeng Q."/>
            <person name="Goldman W.E."/>
            <person name="Mardis E.R."/>
            <person name="Taylor J.W."/>
            <person name="McEwen J.G."/>
            <person name="Clay O.K."/>
            <person name="Klein B.S."/>
            <person name="Cuomo C.A."/>
        </authorList>
    </citation>
    <scope>NUCLEOTIDE SEQUENCE [LARGE SCALE GENOMIC DNA]</scope>
    <source>
        <strain evidence="17">UAMH 3008</strain>
    </source>
</reference>
<dbReference type="FunFam" id="3.30.60.190:FF:000001">
    <property type="entry name" value="box C/D snoRNA protein 1"/>
    <property type="match status" value="1"/>
</dbReference>
<keyword evidence="2" id="KW-0690">Ribosome biogenesis</keyword>
<dbReference type="PANTHER" id="PTHR13483">
    <property type="entry name" value="BOX C_D SNORNA PROTEIN 1-RELATED"/>
    <property type="match status" value="1"/>
</dbReference>
<evidence type="ECO:0000256" key="6">
    <source>
        <dbReference type="ARBA" id="ARBA00022833"/>
    </source>
</evidence>
<feature type="compositionally biased region" description="Polar residues" evidence="14">
    <location>
        <begin position="260"/>
        <end position="270"/>
    </location>
</feature>
<evidence type="ECO:0000256" key="10">
    <source>
        <dbReference type="ARBA" id="ARBA00061949"/>
    </source>
</evidence>
<keyword evidence="7" id="KW-0832">Ubl conjugation</keyword>
<evidence type="ECO:0000313" key="17">
    <source>
        <dbReference type="Proteomes" id="UP000034164"/>
    </source>
</evidence>
<name>A0A0G2I875_9EURO</name>
<dbReference type="AlphaFoldDB" id="A0A0G2I875"/>
<dbReference type="InterPro" id="IPR051639">
    <property type="entry name" value="BCD1"/>
</dbReference>
<dbReference type="SUPFAM" id="SSF144232">
    <property type="entry name" value="HIT/MYND zinc finger-like"/>
    <property type="match status" value="1"/>
</dbReference>
<dbReference type="VEuPathDB" id="FungiDB:EMCG_07432"/>
<comment type="caution">
    <text evidence="16">The sequence shown here is derived from an EMBL/GenBank/DDBJ whole genome shotgun (WGS) entry which is preliminary data.</text>
</comment>
<feature type="compositionally biased region" description="Polar residues" evidence="14">
    <location>
        <begin position="203"/>
        <end position="219"/>
    </location>
</feature>
<gene>
    <name evidence="16" type="ORF">EMCG_07432</name>
</gene>
<keyword evidence="1" id="KW-1017">Isopeptide bond</keyword>
<evidence type="ECO:0000256" key="13">
    <source>
        <dbReference type="PROSITE-ProRule" id="PRU00453"/>
    </source>
</evidence>
<accession>A0A0G2I875</accession>
<dbReference type="PROSITE" id="PS51083">
    <property type="entry name" value="ZF_HIT"/>
    <property type="match status" value="1"/>
</dbReference>
<feature type="region of interest" description="Disordered" evidence="14">
    <location>
        <begin position="203"/>
        <end position="301"/>
    </location>
</feature>
<dbReference type="GO" id="GO:0070761">
    <property type="term" value="C:pre-snoRNP complex"/>
    <property type="evidence" value="ECO:0007669"/>
    <property type="project" value="TreeGrafter"/>
</dbReference>
<dbReference type="GO" id="GO:0000463">
    <property type="term" value="P:maturation of LSU-rRNA from tricistronic rRNA transcript (SSU-rRNA, 5.8S rRNA, LSU-rRNA)"/>
    <property type="evidence" value="ECO:0007669"/>
    <property type="project" value="TreeGrafter"/>
</dbReference>
<dbReference type="InterPro" id="IPR057721">
    <property type="entry name" value="BCD1_alpha/beta"/>
</dbReference>
<dbReference type="Pfam" id="PF25790">
    <property type="entry name" value="BCD1"/>
    <property type="match status" value="1"/>
</dbReference>
<evidence type="ECO:0000256" key="1">
    <source>
        <dbReference type="ARBA" id="ARBA00022499"/>
    </source>
</evidence>
<protein>
    <recommendedName>
        <fullName evidence="11">Box C/D snoRNA protein 1</fullName>
    </recommendedName>
    <alternativeName>
        <fullName evidence="12">Zinc finger HIT domain-containing protein 6</fullName>
    </alternativeName>
</protein>
<evidence type="ECO:0000256" key="14">
    <source>
        <dbReference type="SAM" id="MobiDB-lite"/>
    </source>
</evidence>
<proteinExistence type="inferred from homology"/>
<comment type="function">
    <text evidence="8">Required for box C/D snoRNAs accumulation involved in snoRNA processing, snoRNA transport to the nucleolus and ribosome biogenesis.</text>
</comment>
<evidence type="ECO:0000256" key="11">
    <source>
        <dbReference type="ARBA" id="ARBA00068630"/>
    </source>
</evidence>
<feature type="compositionally biased region" description="Acidic residues" evidence="14">
    <location>
        <begin position="414"/>
        <end position="426"/>
    </location>
</feature>
<comment type="similarity">
    <text evidence="9">Belongs to the BCD1 family.</text>
</comment>
<comment type="subunit">
    <text evidence="10">Interacts with FBL, SNU13, NOP58, NUFIP1, RUVBL1, RUVBL2 and TAF9. Interacts (via HIT-type zinc finger) with the RUVBL1/RUVBL2 complex in the presence of ADP.</text>
</comment>
<dbReference type="GO" id="GO:0000492">
    <property type="term" value="P:box C/D snoRNP assembly"/>
    <property type="evidence" value="ECO:0007669"/>
    <property type="project" value="TreeGrafter"/>
</dbReference>
<feature type="region of interest" description="Disordered" evidence="14">
    <location>
        <begin position="92"/>
        <end position="127"/>
    </location>
</feature>
<evidence type="ECO:0000256" key="2">
    <source>
        <dbReference type="ARBA" id="ARBA00022517"/>
    </source>
</evidence>
<evidence type="ECO:0000256" key="12">
    <source>
        <dbReference type="ARBA" id="ARBA00077531"/>
    </source>
</evidence>
<sequence>MSESKELSLSELCTICRINEPKYKCPRCATPTCSLLCSKRHKLWSQCSGVRDPAAYLKRKDLATPVAFDKDFNFLSGIERYVERAERDAENRGIELTKEDGYGVGDGAGDGDGDGGRRQQWKRKTEPVKKGEVGLLRGIESAGVRVVRAPKGMSRGRQNMSYWHKKHKCLNWTIEWILADDDQSQKAISKCLESTSVATAFSRTSLSKQSDAEINTTSPPAKKRKLDSEIIIPPPPPSTTQNTNTDINSLPLEETHDATPCSQTLPSHTLSPEPEPKPTAKPTQNPNGNAEEPAKPENETDATTLSIATEDDIDNTCTNPATEPPQHKKHHFYLHRPQSRSRVPVLIPLPGSVTITDALRNRIVLEFPTFYVLPWAAGELPGDRFVLEEVYLRENGDGGEGGSEGFDKEAGEVVGEEEEEEEEEEERGVSVIQGVDEKKVLEVLCKDLGVGV</sequence>
<evidence type="ECO:0000256" key="4">
    <source>
        <dbReference type="ARBA" id="ARBA00022723"/>
    </source>
</evidence>
<dbReference type="Proteomes" id="UP000034164">
    <property type="component" value="Unassembled WGS sequence"/>
</dbReference>
<evidence type="ECO:0000256" key="9">
    <source>
        <dbReference type="ARBA" id="ARBA00049654"/>
    </source>
</evidence>
<dbReference type="OrthoDB" id="272357at2759"/>
<keyword evidence="5 13" id="KW-0863">Zinc-finger</keyword>
<dbReference type="GO" id="GO:0008270">
    <property type="term" value="F:zinc ion binding"/>
    <property type="evidence" value="ECO:0007669"/>
    <property type="project" value="UniProtKB-UniRule"/>
</dbReference>
<dbReference type="CDD" id="cd23023">
    <property type="entry name" value="zf-HIT_BCD1"/>
    <property type="match status" value="1"/>
</dbReference>
<evidence type="ECO:0000256" key="5">
    <source>
        <dbReference type="ARBA" id="ARBA00022771"/>
    </source>
</evidence>